<evidence type="ECO:0008006" key="5">
    <source>
        <dbReference type="Google" id="ProtNLM"/>
    </source>
</evidence>
<dbReference type="FunCoup" id="A0A3N0V9C4">
    <property type="interactions" value="31"/>
</dbReference>
<dbReference type="Proteomes" id="UP000282106">
    <property type="component" value="Unassembled WGS sequence"/>
</dbReference>
<name>A0A3N0V9C4_9GAMM</name>
<gene>
    <name evidence="3" type="ORF">ED208_09640</name>
</gene>
<proteinExistence type="predicted"/>
<comment type="caution">
    <text evidence="3">The sequence shown here is derived from an EMBL/GenBank/DDBJ whole genome shotgun (WGS) entry which is preliminary data.</text>
</comment>
<dbReference type="Pfam" id="PF03843">
    <property type="entry name" value="Slp"/>
    <property type="match status" value="1"/>
</dbReference>
<protein>
    <recommendedName>
        <fullName evidence="5">Slp family lipoprotein</fullName>
    </recommendedName>
</protein>
<sequence length="214" mass="23406">MPYPRLLPRTGPVLGLTLLLTACAPPQALRGDFPKLTPTEVSALKAPPEGQKIRWGGVVLSMDNKAEQSCFEILARPLDSSSRPKQSDRNDGRFLACIPGFRDPKAYEGGREVTVVGTLNGSESRQIGEFPYQYPKVAATEVYLWPKPSPEQTVVGADFLIGYPYYYAYPVYYVRREPAAPTGALSSPAPAAPRREVPMSAPPISLPSPGRLRF</sequence>
<evidence type="ECO:0000313" key="3">
    <source>
        <dbReference type="EMBL" id="ROH89397.1"/>
    </source>
</evidence>
<evidence type="ECO:0000256" key="2">
    <source>
        <dbReference type="SAM" id="SignalP"/>
    </source>
</evidence>
<dbReference type="InterPro" id="IPR004658">
    <property type="entry name" value="OMP_Slp"/>
</dbReference>
<keyword evidence="2" id="KW-0732">Signal</keyword>
<keyword evidence="4" id="KW-1185">Reference proteome</keyword>
<accession>A0A3N0V9C4</accession>
<dbReference type="EMBL" id="RJVO01000004">
    <property type="protein sequence ID" value="ROH89397.1"/>
    <property type="molecule type" value="Genomic_DNA"/>
</dbReference>
<dbReference type="PROSITE" id="PS51257">
    <property type="entry name" value="PROKAR_LIPOPROTEIN"/>
    <property type="match status" value="1"/>
</dbReference>
<dbReference type="PANTHER" id="PTHR37530">
    <property type="entry name" value="OUTER MEMBRANE PROTEIN SLP"/>
    <property type="match status" value="1"/>
</dbReference>
<dbReference type="PANTHER" id="PTHR37530:SF1">
    <property type="entry name" value="OUTER MEMBRANE PROTEIN SLP"/>
    <property type="match status" value="1"/>
</dbReference>
<evidence type="ECO:0000256" key="1">
    <source>
        <dbReference type="SAM" id="MobiDB-lite"/>
    </source>
</evidence>
<feature type="signal peptide" evidence="2">
    <location>
        <begin position="1"/>
        <end position="24"/>
    </location>
</feature>
<organism evidence="3 4">
    <name type="scientific">Stagnimonas aquatica</name>
    <dbReference type="NCBI Taxonomy" id="2689987"/>
    <lineage>
        <taxon>Bacteria</taxon>
        <taxon>Pseudomonadati</taxon>
        <taxon>Pseudomonadota</taxon>
        <taxon>Gammaproteobacteria</taxon>
        <taxon>Nevskiales</taxon>
        <taxon>Nevskiaceae</taxon>
        <taxon>Stagnimonas</taxon>
    </lineage>
</organism>
<feature type="chain" id="PRO_5018230205" description="Slp family lipoprotein" evidence="2">
    <location>
        <begin position="25"/>
        <end position="214"/>
    </location>
</feature>
<dbReference type="GO" id="GO:0019867">
    <property type="term" value="C:outer membrane"/>
    <property type="evidence" value="ECO:0007669"/>
    <property type="project" value="InterPro"/>
</dbReference>
<feature type="region of interest" description="Disordered" evidence="1">
    <location>
        <begin position="183"/>
        <end position="214"/>
    </location>
</feature>
<evidence type="ECO:0000313" key="4">
    <source>
        <dbReference type="Proteomes" id="UP000282106"/>
    </source>
</evidence>
<dbReference type="InParanoid" id="A0A3N0V9C4"/>
<reference evidence="3 4" key="1">
    <citation type="submission" date="2018-10" db="EMBL/GenBank/DDBJ databases">
        <authorList>
            <person name="Chen W.-M."/>
        </authorList>
    </citation>
    <scope>NUCLEOTIDE SEQUENCE [LARGE SCALE GENOMIC DNA]</scope>
    <source>
        <strain evidence="3 4">THS-13</strain>
    </source>
</reference>
<dbReference type="AlphaFoldDB" id="A0A3N0V9C4"/>